<dbReference type="Proteomes" id="UP000077098">
    <property type="component" value="Unassembled WGS sequence"/>
</dbReference>
<sequence length="121" mass="13035">MNIVAHVEIPVTDLDRAIRFYRAVFDVPFAEIAAIHDSRMAYFPFDENSSGASAALAEGPAYVPTRDGAIVYFSVANVDDVIARALANGSELLFPKTLVNDAIFVAEISDSEGNRIAIQSA</sequence>
<feature type="domain" description="VOC" evidence="1">
    <location>
        <begin position="3"/>
        <end position="121"/>
    </location>
</feature>
<organism evidence="2 3">
    <name type="scientific">Agrobacterium tumefaciens</name>
    <dbReference type="NCBI Taxonomy" id="358"/>
    <lineage>
        <taxon>Bacteria</taxon>
        <taxon>Pseudomonadati</taxon>
        <taxon>Pseudomonadota</taxon>
        <taxon>Alphaproteobacteria</taxon>
        <taxon>Hyphomicrobiales</taxon>
        <taxon>Rhizobiaceae</taxon>
        <taxon>Rhizobium/Agrobacterium group</taxon>
        <taxon>Agrobacterium</taxon>
        <taxon>Agrobacterium tumefaciens complex</taxon>
    </lineage>
</organism>
<dbReference type="EMBL" id="LXPS01000011">
    <property type="protein sequence ID" value="OAE47048.1"/>
    <property type="molecule type" value="Genomic_DNA"/>
</dbReference>
<evidence type="ECO:0000313" key="3">
    <source>
        <dbReference type="Proteomes" id="UP000077098"/>
    </source>
</evidence>
<dbReference type="RefSeq" id="WP_063948827.1">
    <property type="nucleotide sequence ID" value="NZ_LXPS01000011.1"/>
</dbReference>
<dbReference type="InterPro" id="IPR052164">
    <property type="entry name" value="Anthracycline_SecMetBiosynth"/>
</dbReference>
<proteinExistence type="predicted"/>
<reference evidence="2 3" key="1">
    <citation type="submission" date="2016-05" db="EMBL/GenBank/DDBJ databases">
        <authorList>
            <person name="Lavstsen T."/>
            <person name="Jespersen J.S."/>
        </authorList>
    </citation>
    <scope>NUCLEOTIDE SEQUENCE [LARGE SCALE GENOMIC DNA]</scope>
    <source>
        <strain evidence="2 3">KCJ1736</strain>
    </source>
</reference>
<accession>A0A176XEE7</accession>
<comment type="caution">
    <text evidence="2">The sequence shown here is derived from an EMBL/GenBank/DDBJ whole genome shotgun (WGS) entry which is preliminary data.</text>
</comment>
<dbReference type="SUPFAM" id="SSF54593">
    <property type="entry name" value="Glyoxalase/Bleomycin resistance protein/Dihydroxybiphenyl dioxygenase"/>
    <property type="match status" value="1"/>
</dbReference>
<dbReference type="InterPro" id="IPR004360">
    <property type="entry name" value="Glyas_Fos-R_dOase_dom"/>
</dbReference>
<dbReference type="InterPro" id="IPR029068">
    <property type="entry name" value="Glyas_Bleomycin-R_OHBP_Dase"/>
</dbReference>
<evidence type="ECO:0000259" key="1">
    <source>
        <dbReference type="PROSITE" id="PS51819"/>
    </source>
</evidence>
<gene>
    <name evidence="2" type="ORF">A7J57_13410</name>
</gene>
<dbReference type="AlphaFoldDB" id="A0A176XEE7"/>
<dbReference type="CDD" id="cd07247">
    <property type="entry name" value="SgaA_N_like"/>
    <property type="match status" value="1"/>
</dbReference>
<dbReference type="PANTHER" id="PTHR33993:SF2">
    <property type="entry name" value="VOC DOMAIN-CONTAINING PROTEIN"/>
    <property type="match status" value="1"/>
</dbReference>
<dbReference type="Gene3D" id="3.10.180.10">
    <property type="entry name" value="2,3-Dihydroxybiphenyl 1,2-Dioxygenase, domain 1"/>
    <property type="match status" value="1"/>
</dbReference>
<dbReference type="Pfam" id="PF00903">
    <property type="entry name" value="Glyoxalase"/>
    <property type="match status" value="1"/>
</dbReference>
<dbReference type="InterPro" id="IPR037523">
    <property type="entry name" value="VOC_core"/>
</dbReference>
<dbReference type="PANTHER" id="PTHR33993">
    <property type="entry name" value="GLYOXALASE-RELATED"/>
    <property type="match status" value="1"/>
</dbReference>
<name>A0A176XEE7_AGRTU</name>
<protein>
    <submittedName>
        <fullName evidence="2">Glyoxalase</fullName>
    </submittedName>
</protein>
<dbReference type="PROSITE" id="PS51819">
    <property type="entry name" value="VOC"/>
    <property type="match status" value="1"/>
</dbReference>
<evidence type="ECO:0000313" key="2">
    <source>
        <dbReference type="EMBL" id="OAE47048.1"/>
    </source>
</evidence>